<dbReference type="PRINTS" id="PR00237">
    <property type="entry name" value="GPCRRHODOPSN"/>
</dbReference>
<dbReference type="InterPro" id="IPR019427">
    <property type="entry name" value="7TM_GPCR_serpentine_rcpt_Srw"/>
</dbReference>
<dbReference type="GO" id="GO:0008528">
    <property type="term" value="F:G protein-coupled peptide receptor activity"/>
    <property type="evidence" value="ECO:0007669"/>
    <property type="project" value="InterPro"/>
</dbReference>
<feature type="transmembrane region" description="Helical" evidence="8">
    <location>
        <begin position="136"/>
        <end position="160"/>
    </location>
</feature>
<evidence type="ECO:0000256" key="8">
    <source>
        <dbReference type="SAM" id="Phobius"/>
    </source>
</evidence>
<evidence type="ECO:0000256" key="1">
    <source>
        <dbReference type="ARBA" id="ARBA00004141"/>
    </source>
</evidence>
<dbReference type="PANTHER" id="PTHR24243:SF208">
    <property type="entry name" value="PYROKININ-1 RECEPTOR"/>
    <property type="match status" value="1"/>
</dbReference>
<dbReference type="GO" id="GO:0016020">
    <property type="term" value="C:membrane"/>
    <property type="evidence" value="ECO:0007669"/>
    <property type="project" value="UniProtKB-SubCell"/>
</dbReference>
<reference evidence="10" key="1">
    <citation type="submission" date="2021-04" db="EMBL/GenBank/DDBJ databases">
        <authorList>
            <consortium name="Molecular Ecology Group"/>
        </authorList>
    </citation>
    <scope>NUCLEOTIDE SEQUENCE</scope>
</reference>
<evidence type="ECO:0000313" key="11">
    <source>
        <dbReference type="Proteomes" id="UP000678393"/>
    </source>
</evidence>
<feature type="domain" description="G-protein coupled receptors family 1 profile" evidence="9">
    <location>
        <begin position="78"/>
        <end position="348"/>
    </location>
</feature>
<dbReference type="Proteomes" id="UP000678393">
    <property type="component" value="Unassembled WGS sequence"/>
</dbReference>
<feature type="transmembrane region" description="Helical" evidence="8">
    <location>
        <begin position="324"/>
        <end position="349"/>
    </location>
</feature>
<feature type="transmembrane region" description="Helical" evidence="8">
    <location>
        <begin position="99"/>
        <end position="124"/>
    </location>
</feature>
<keyword evidence="11" id="KW-1185">Reference proteome</keyword>
<accession>A0A8S3ZGN3</accession>
<evidence type="ECO:0000259" key="9">
    <source>
        <dbReference type="PROSITE" id="PS50262"/>
    </source>
</evidence>
<feature type="transmembrane region" description="Helical" evidence="8">
    <location>
        <begin position="181"/>
        <end position="201"/>
    </location>
</feature>
<dbReference type="EMBL" id="CAJHNH020003124">
    <property type="protein sequence ID" value="CAG5128587.1"/>
    <property type="molecule type" value="Genomic_DNA"/>
</dbReference>
<keyword evidence="6" id="KW-0675">Receptor</keyword>
<sequence length="383" mass="42980">MESTSKVMSVLTTTDKKVLDTSSHYSLSIDTNNSDDIFVDQNTYTDDPDPVSYEALYYFMLINMWGGGLPVSIFGVLTNLLNIFTFLKQGVQDTVNISLLALAISDLCSQIPLTFASIFIIPTFNMLDLPFACDDLLYLLVWIHVMFTRVTTLITAYITLERCICVAAPLKVKNIFSPARTLVCMVTVFAVMLALVSPMLYTARLTWIFSPLRNATILGVTFIDNRNKIETITFASSNLIPTVAFFLVIVCTVLLVVNLQKKSQWRLQASVSSSSSVMSSRDRKVVKMVTLISVIFVVCYFPGTAGFIWLIVDTEMRFDGKHRNLLYAVYSVLFNLESINASINLFIYLRLSSKFRSTFLKAFCRTGKSVTSSKTTKEELVSK</sequence>
<feature type="transmembrane region" description="Helical" evidence="8">
    <location>
        <begin position="288"/>
        <end position="312"/>
    </location>
</feature>
<evidence type="ECO:0000313" key="10">
    <source>
        <dbReference type="EMBL" id="CAG5128587.1"/>
    </source>
</evidence>
<dbReference type="InterPro" id="IPR000276">
    <property type="entry name" value="GPCR_Rhodpsn"/>
</dbReference>
<comment type="subcellular location">
    <subcellularLocation>
        <location evidence="1">Membrane</location>
        <topology evidence="1">Multi-pass membrane protein</topology>
    </subcellularLocation>
</comment>
<evidence type="ECO:0000256" key="3">
    <source>
        <dbReference type="ARBA" id="ARBA00022989"/>
    </source>
</evidence>
<dbReference type="PROSITE" id="PS50262">
    <property type="entry name" value="G_PROTEIN_RECEP_F1_2"/>
    <property type="match status" value="1"/>
</dbReference>
<dbReference type="PANTHER" id="PTHR24243">
    <property type="entry name" value="G-PROTEIN COUPLED RECEPTOR"/>
    <property type="match status" value="1"/>
</dbReference>
<evidence type="ECO:0000256" key="4">
    <source>
        <dbReference type="ARBA" id="ARBA00023040"/>
    </source>
</evidence>
<feature type="transmembrane region" description="Helical" evidence="8">
    <location>
        <begin position="239"/>
        <end position="259"/>
    </location>
</feature>
<comment type="caution">
    <text evidence="10">The sequence shown here is derived from an EMBL/GenBank/DDBJ whole genome shotgun (WGS) entry which is preliminary data.</text>
</comment>
<organism evidence="10 11">
    <name type="scientific">Candidula unifasciata</name>
    <dbReference type="NCBI Taxonomy" id="100452"/>
    <lineage>
        <taxon>Eukaryota</taxon>
        <taxon>Metazoa</taxon>
        <taxon>Spiralia</taxon>
        <taxon>Lophotrochozoa</taxon>
        <taxon>Mollusca</taxon>
        <taxon>Gastropoda</taxon>
        <taxon>Heterobranchia</taxon>
        <taxon>Euthyneura</taxon>
        <taxon>Panpulmonata</taxon>
        <taxon>Eupulmonata</taxon>
        <taxon>Stylommatophora</taxon>
        <taxon>Helicina</taxon>
        <taxon>Helicoidea</taxon>
        <taxon>Geomitridae</taxon>
        <taxon>Candidula</taxon>
    </lineage>
</organism>
<keyword evidence="2 8" id="KW-0812">Transmembrane</keyword>
<dbReference type="SUPFAM" id="SSF81321">
    <property type="entry name" value="Family A G protein-coupled receptor-like"/>
    <property type="match status" value="1"/>
</dbReference>
<keyword evidence="7" id="KW-0807">Transducer</keyword>
<gene>
    <name evidence="10" type="ORF">CUNI_LOCUS14145</name>
</gene>
<proteinExistence type="predicted"/>
<keyword evidence="3 8" id="KW-1133">Transmembrane helix</keyword>
<feature type="transmembrane region" description="Helical" evidence="8">
    <location>
        <begin position="56"/>
        <end position="87"/>
    </location>
</feature>
<dbReference type="Gene3D" id="1.20.1070.10">
    <property type="entry name" value="Rhodopsin 7-helix transmembrane proteins"/>
    <property type="match status" value="1"/>
</dbReference>
<name>A0A8S3ZGN3_9EUPU</name>
<keyword evidence="4" id="KW-0297">G-protein coupled receptor</keyword>
<dbReference type="OrthoDB" id="10011262at2759"/>
<protein>
    <recommendedName>
        <fullName evidence="9">G-protein coupled receptors family 1 profile domain-containing protein</fullName>
    </recommendedName>
</protein>
<evidence type="ECO:0000256" key="5">
    <source>
        <dbReference type="ARBA" id="ARBA00023136"/>
    </source>
</evidence>
<evidence type="ECO:0000256" key="6">
    <source>
        <dbReference type="ARBA" id="ARBA00023170"/>
    </source>
</evidence>
<evidence type="ECO:0000256" key="7">
    <source>
        <dbReference type="ARBA" id="ARBA00023224"/>
    </source>
</evidence>
<keyword evidence="5 8" id="KW-0472">Membrane</keyword>
<dbReference type="InterPro" id="IPR017452">
    <property type="entry name" value="GPCR_Rhodpsn_7TM"/>
</dbReference>
<dbReference type="AlphaFoldDB" id="A0A8S3ZGN3"/>
<evidence type="ECO:0000256" key="2">
    <source>
        <dbReference type="ARBA" id="ARBA00022692"/>
    </source>
</evidence>
<dbReference type="Pfam" id="PF10324">
    <property type="entry name" value="7TM_GPCR_Srw"/>
    <property type="match status" value="1"/>
</dbReference>